<keyword evidence="4 6" id="KW-1133">Transmembrane helix</keyword>
<dbReference type="Gene3D" id="1.20.81.30">
    <property type="entry name" value="Type II secretion system (T2SS), domain F"/>
    <property type="match status" value="1"/>
</dbReference>
<feature type="transmembrane region" description="Helical" evidence="6">
    <location>
        <begin position="214"/>
        <end position="234"/>
    </location>
</feature>
<feature type="transmembrane region" description="Helical" evidence="6">
    <location>
        <begin position="246"/>
        <end position="262"/>
    </location>
</feature>
<reference evidence="8 9" key="1">
    <citation type="submission" date="2013-02" db="EMBL/GenBank/DDBJ databases">
        <title>Insights into archaeal evolution and symbiosis from the genomes of a Nanoarchaeon and its crenarchaeal host from Yellowstone National Park.</title>
        <authorList>
            <person name="Podar M."/>
            <person name="Makarova K.S."/>
            <person name="Graham D.E."/>
            <person name="Wolf Y.I."/>
            <person name="Koonin E.V."/>
            <person name="Reysenbach A.-L."/>
        </authorList>
    </citation>
    <scope>NUCLEOTIDE SEQUENCE [LARGE SCALE GENOMIC DNA]</scope>
</reference>
<evidence type="ECO:0000256" key="5">
    <source>
        <dbReference type="ARBA" id="ARBA00023136"/>
    </source>
</evidence>
<feature type="domain" description="Type II secretion system protein GspF" evidence="7">
    <location>
        <begin position="63"/>
        <end position="188"/>
    </location>
</feature>
<evidence type="ECO:0000313" key="8">
    <source>
        <dbReference type="EMBL" id="EOD42614.1"/>
    </source>
</evidence>
<dbReference type="Pfam" id="PF00482">
    <property type="entry name" value="T2SSF"/>
    <property type="match status" value="1"/>
</dbReference>
<evidence type="ECO:0000313" key="9">
    <source>
        <dbReference type="Proteomes" id="UP000053279"/>
    </source>
</evidence>
<feature type="transmembrane region" description="Helical" evidence="6">
    <location>
        <begin position="5"/>
        <end position="22"/>
    </location>
</feature>
<keyword evidence="3 6" id="KW-0812">Transmembrane</keyword>
<evidence type="ECO:0000256" key="1">
    <source>
        <dbReference type="ARBA" id="ARBA00004651"/>
    </source>
</evidence>
<dbReference type="Proteomes" id="UP000053279">
    <property type="component" value="Unassembled WGS sequence"/>
</dbReference>
<dbReference type="InterPro" id="IPR056569">
    <property type="entry name" value="ArlJ-like"/>
</dbReference>
<keyword evidence="5 6" id="KW-0472">Membrane</keyword>
<dbReference type="AlphaFoldDB" id="R1G9U8"/>
<accession>R1G9U8</accession>
<dbReference type="PANTHER" id="PTHR35402:SF1">
    <property type="entry name" value="TYPE II SECRETION SYSTEM PROTEIN GSPF DOMAIN-CONTAINING PROTEIN"/>
    <property type="match status" value="1"/>
</dbReference>
<name>R1G9U8_NANST</name>
<evidence type="ECO:0000259" key="7">
    <source>
        <dbReference type="Pfam" id="PF00482"/>
    </source>
</evidence>
<proteinExistence type="predicted"/>
<feature type="transmembrane region" description="Helical" evidence="6">
    <location>
        <begin position="173"/>
        <end position="194"/>
    </location>
</feature>
<dbReference type="InterPro" id="IPR018076">
    <property type="entry name" value="T2SS_GspF_dom"/>
</dbReference>
<gene>
    <name evidence="8" type="ORF">Nst1_344</name>
</gene>
<evidence type="ECO:0000256" key="4">
    <source>
        <dbReference type="ARBA" id="ARBA00022989"/>
    </source>
</evidence>
<evidence type="ECO:0000256" key="3">
    <source>
        <dbReference type="ARBA" id="ARBA00022692"/>
    </source>
</evidence>
<dbReference type="GO" id="GO:0005886">
    <property type="term" value="C:plasma membrane"/>
    <property type="evidence" value="ECO:0007669"/>
    <property type="project" value="UniProtKB-SubCell"/>
</dbReference>
<sequence>MNKRDILYISIISVFSIFFIFLPININIFVKIGVIVLLYLIYSLKYLQEYLEYEEMVDNFPLFLRDLSHYLKIGQPLPVALKSVSNNYYGKRLNREIKYIISEMEYGKTFYDALNDSANRINNLEISEVLSNINNVLKSGGDLSNLLDTLSESIRNLEMIKKDRLSQLKVTTYTYYGLFFGVLLSIIAVYYLIINIKSFGLTFNKETYYELINIYRFLSFLLLLINAIFTGLVIGKLSKGTIKSGIIHSIILTAISIGFFFLL</sequence>
<dbReference type="PANTHER" id="PTHR35402">
    <property type="entry name" value="INTEGRAL MEMBRANE PROTEIN-RELATED"/>
    <property type="match status" value="1"/>
</dbReference>
<dbReference type="EMBL" id="APJZ01000002">
    <property type="protein sequence ID" value="EOD42614.1"/>
    <property type="molecule type" value="Genomic_DNA"/>
</dbReference>
<evidence type="ECO:0000256" key="6">
    <source>
        <dbReference type="SAM" id="Phobius"/>
    </source>
</evidence>
<organism evidence="8 9">
    <name type="scientific">Nanobsidianus stetteri</name>
    <dbReference type="NCBI Taxonomy" id="1294122"/>
    <lineage>
        <taxon>Archaea</taxon>
        <taxon>Nanobdellota</taxon>
        <taxon>Candidatus Nanoarchaeia</taxon>
        <taxon>Nanoarchaeales</taxon>
        <taxon>Nanopusillaceae</taxon>
        <taxon>Candidatus Nanobsidianus</taxon>
    </lineage>
</organism>
<comment type="caution">
    <text evidence="8">The sequence shown here is derived from an EMBL/GenBank/DDBJ whole genome shotgun (WGS) entry which is preliminary data.</text>
</comment>
<protein>
    <submittedName>
        <fullName evidence="8">Flp pilus assembly protein TadC</fullName>
    </submittedName>
</protein>
<evidence type="ECO:0000256" key="2">
    <source>
        <dbReference type="ARBA" id="ARBA00022475"/>
    </source>
</evidence>
<keyword evidence="2" id="KW-1003">Cell membrane</keyword>
<dbReference type="InterPro" id="IPR042094">
    <property type="entry name" value="T2SS_GspF_sf"/>
</dbReference>
<keyword evidence="9" id="KW-1185">Reference proteome</keyword>
<comment type="subcellular location">
    <subcellularLocation>
        <location evidence="1">Cell membrane</location>
        <topology evidence="1">Multi-pass membrane protein</topology>
    </subcellularLocation>
</comment>